<dbReference type="InterPro" id="IPR020549">
    <property type="entry name" value="YbeY_CS"/>
</dbReference>
<name>A0ABV9Z9H2_9HYPH</name>
<reference evidence="9" key="1">
    <citation type="journal article" date="2019" name="Int. J. Syst. Evol. Microbiol.">
        <title>The Global Catalogue of Microorganisms (GCM) 10K type strain sequencing project: providing services to taxonomists for standard genome sequencing and annotation.</title>
        <authorList>
            <consortium name="The Broad Institute Genomics Platform"/>
            <consortium name="The Broad Institute Genome Sequencing Center for Infectious Disease"/>
            <person name="Wu L."/>
            <person name="Ma J."/>
        </authorList>
    </citation>
    <scope>NUCLEOTIDE SEQUENCE [LARGE SCALE GENOMIC DNA]</scope>
    <source>
        <strain evidence="9">CGMCC 1.16444</strain>
    </source>
</reference>
<comment type="similarity">
    <text evidence="1 7">Belongs to the endoribonuclease YbeY family.</text>
</comment>
<keyword evidence="3 7" id="KW-0479">Metal-binding</keyword>
<dbReference type="HAMAP" id="MF_00009">
    <property type="entry name" value="Endoribonucl_YbeY"/>
    <property type="match status" value="1"/>
</dbReference>
<keyword evidence="6 7" id="KW-0862">Zinc</keyword>
<dbReference type="Pfam" id="PF02130">
    <property type="entry name" value="YbeY"/>
    <property type="match status" value="1"/>
</dbReference>
<keyword evidence="4 7" id="KW-0255">Endonuclease</keyword>
<accession>A0ABV9Z9H2</accession>
<dbReference type="SUPFAM" id="SSF55486">
    <property type="entry name" value="Metalloproteases ('zincins'), catalytic domain"/>
    <property type="match status" value="1"/>
</dbReference>
<dbReference type="NCBIfam" id="TIGR00043">
    <property type="entry name" value="rRNA maturation RNase YbeY"/>
    <property type="match status" value="1"/>
</dbReference>
<keyword evidence="2 7" id="KW-0540">Nuclease</keyword>
<dbReference type="PANTHER" id="PTHR46986:SF1">
    <property type="entry name" value="ENDORIBONUCLEASE YBEY, CHLOROPLASTIC"/>
    <property type="match status" value="1"/>
</dbReference>
<comment type="caution">
    <text evidence="8">The sequence shown here is derived from an EMBL/GenBank/DDBJ whole genome shotgun (WGS) entry which is preliminary data.</text>
</comment>
<keyword evidence="7" id="KW-0698">rRNA processing</keyword>
<evidence type="ECO:0000256" key="6">
    <source>
        <dbReference type="ARBA" id="ARBA00022833"/>
    </source>
</evidence>
<keyword evidence="7" id="KW-0963">Cytoplasm</keyword>
<evidence type="ECO:0000313" key="9">
    <source>
        <dbReference type="Proteomes" id="UP001595796"/>
    </source>
</evidence>
<evidence type="ECO:0000256" key="3">
    <source>
        <dbReference type="ARBA" id="ARBA00022723"/>
    </source>
</evidence>
<comment type="function">
    <text evidence="7">Single strand-specific metallo-endoribonuclease involved in late-stage 70S ribosome quality control and in maturation of the 3' terminus of the 16S rRNA.</text>
</comment>
<feature type="binding site" evidence="7">
    <location>
        <position position="126"/>
    </location>
    <ligand>
        <name>Zn(2+)</name>
        <dbReference type="ChEBI" id="CHEBI:29105"/>
        <note>catalytic</note>
    </ligand>
</feature>
<dbReference type="PROSITE" id="PS01306">
    <property type="entry name" value="UPF0054"/>
    <property type="match status" value="1"/>
</dbReference>
<keyword evidence="5 7" id="KW-0378">Hydrolase</keyword>
<gene>
    <name evidence="7 8" type="primary">ybeY</name>
    <name evidence="8" type="ORF">ACFPFW_16305</name>
</gene>
<evidence type="ECO:0000256" key="2">
    <source>
        <dbReference type="ARBA" id="ARBA00022722"/>
    </source>
</evidence>
<dbReference type="EC" id="3.1.-.-" evidence="7"/>
<feature type="binding site" evidence="7">
    <location>
        <position position="130"/>
    </location>
    <ligand>
        <name>Zn(2+)</name>
        <dbReference type="ChEBI" id="CHEBI:29105"/>
        <note>catalytic</note>
    </ligand>
</feature>
<dbReference type="RefSeq" id="WP_114956389.1">
    <property type="nucleotide sequence ID" value="NZ_JBHSJF010000008.1"/>
</dbReference>
<dbReference type="EMBL" id="JBHSJF010000008">
    <property type="protein sequence ID" value="MFC5069581.1"/>
    <property type="molecule type" value="Genomic_DNA"/>
</dbReference>
<organism evidence="8 9">
    <name type="scientific">Flaviflagellibacter deserti</name>
    <dbReference type="NCBI Taxonomy" id="2267266"/>
    <lineage>
        <taxon>Bacteria</taxon>
        <taxon>Pseudomonadati</taxon>
        <taxon>Pseudomonadota</taxon>
        <taxon>Alphaproteobacteria</taxon>
        <taxon>Hyphomicrobiales</taxon>
        <taxon>Flaviflagellibacter</taxon>
    </lineage>
</organism>
<feature type="binding site" evidence="7">
    <location>
        <position position="136"/>
    </location>
    <ligand>
        <name>Zn(2+)</name>
        <dbReference type="ChEBI" id="CHEBI:29105"/>
        <note>catalytic</note>
    </ligand>
</feature>
<evidence type="ECO:0000256" key="5">
    <source>
        <dbReference type="ARBA" id="ARBA00022801"/>
    </source>
</evidence>
<dbReference type="PANTHER" id="PTHR46986">
    <property type="entry name" value="ENDORIBONUCLEASE YBEY, CHLOROPLASTIC"/>
    <property type="match status" value="1"/>
</dbReference>
<dbReference type="Proteomes" id="UP001595796">
    <property type="component" value="Unassembled WGS sequence"/>
</dbReference>
<comment type="subcellular location">
    <subcellularLocation>
        <location evidence="7">Cytoplasm</location>
    </subcellularLocation>
</comment>
<keyword evidence="9" id="KW-1185">Reference proteome</keyword>
<dbReference type="InterPro" id="IPR023091">
    <property type="entry name" value="MetalPrtase_cat_dom_sf_prd"/>
</dbReference>
<dbReference type="InterPro" id="IPR002036">
    <property type="entry name" value="YbeY"/>
</dbReference>
<keyword evidence="7" id="KW-0690">Ribosome biogenesis</keyword>
<dbReference type="Gene3D" id="3.40.390.30">
    <property type="entry name" value="Metalloproteases ('zincins'), catalytic domain"/>
    <property type="match status" value="1"/>
</dbReference>
<protein>
    <recommendedName>
        <fullName evidence="7">Endoribonuclease YbeY</fullName>
        <ecNumber evidence="7">3.1.-.-</ecNumber>
    </recommendedName>
</protein>
<comment type="cofactor">
    <cofactor evidence="7">
        <name>Zn(2+)</name>
        <dbReference type="ChEBI" id="CHEBI:29105"/>
    </cofactor>
    <text evidence="7">Binds 1 zinc ion.</text>
</comment>
<sequence length="168" mass="18141">MKGSDRSSGPQVDVVVESDRWADFSGAEELAAKAVAATVRTAELVCIPEAELAIILADDARVQELNRDWRGKDRPTNVLSFPAAEGEEIKTAPLLGDVIIAFETVAREAEAEGKTIADHFTHLVVHGTLHLFGFEHEASDDAEEMEDTERAVLASLGVADPYKETSPV</sequence>
<evidence type="ECO:0000256" key="7">
    <source>
        <dbReference type="HAMAP-Rule" id="MF_00009"/>
    </source>
</evidence>
<proteinExistence type="inferred from homology"/>
<evidence type="ECO:0000256" key="4">
    <source>
        <dbReference type="ARBA" id="ARBA00022759"/>
    </source>
</evidence>
<evidence type="ECO:0000313" key="8">
    <source>
        <dbReference type="EMBL" id="MFC5069581.1"/>
    </source>
</evidence>
<evidence type="ECO:0000256" key="1">
    <source>
        <dbReference type="ARBA" id="ARBA00010875"/>
    </source>
</evidence>